<name>A0A8J5RUP4_ZIZPA</name>
<evidence type="ECO:0000313" key="1">
    <source>
        <dbReference type="EMBL" id="KAG8045714.1"/>
    </source>
</evidence>
<reference evidence="1" key="2">
    <citation type="submission" date="2021-02" db="EMBL/GenBank/DDBJ databases">
        <authorList>
            <person name="Kimball J.A."/>
            <person name="Haas M.W."/>
            <person name="Macchietto M."/>
            <person name="Kono T."/>
            <person name="Duquette J."/>
            <person name="Shao M."/>
        </authorList>
    </citation>
    <scope>NUCLEOTIDE SEQUENCE</scope>
    <source>
        <tissue evidence="1">Fresh leaf tissue</tissue>
    </source>
</reference>
<dbReference type="EMBL" id="JAAALK010000290">
    <property type="protein sequence ID" value="KAG8045714.1"/>
    <property type="molecule type" value="Genomic_DNA"/>
</dbReference>
<gene>
    <name evidence="1" type="ORF">GUJ93_ZPchr0008g13186</name>
</gene>
<organism evidence="1 2">
    <name type="scientific">Zizania palustris</name>
    <name type="common">Northern wild rice</name>
    <dbReference type="NCBI Taxonomy" id="103762"/>
    <lineage>
        <taxon>Eukaryota</taxon>
        <taxon>Viridiplantae</taxon>
        <taxon>Streptophyta</taxon>
        <taxon>Embryophyta</taxon>
        <taxon>Tracheophyta</taxon>
        <taxon>Spermatophyta</taxon>
        <taxon>Magnoliopsida</taxon>
        <taxon>Liliopsida</taxon>
        <taxon>Poales</taxon>
        <taxon>Poaceae</taxon>
        <taxon>BOP clade</taxon>
        <taxon>Oryzoideae</taxon>
        <taxon>Oryzeae</taxon>
        <taxon>Zizaniinae</taxon>
        <taxon>Zizania</taxon>
    </lineage>
</organism>
<protein>
    <submittedName>
        <fullName evidence="1">Uncharacterized protein</fullName>
    </submittedName>
</protein>
<dbReference type="Proteomes" id="UP000729402">
    <property type="component" value="Unassembled WGS sequence"/>
</dbReference>
<dbReference type="AlphaFoldDB" id="A0A8J5RUP4"/>
<keyword evidence="2" id="KW-1185">Reference proteome</keyword>
<sequence length="131" mass="14813">MGPGKKLQQIEKESSRLISLVHCSSSSSANLHHRLLIALEPRVLEALKDLAQDPKMFVKSYKGPGKKLQQIEKESSRLISLVHCSSSSSANLHHRLLIALEPRVLEALKDLAQDPKMFVKSYKVFQKRKRC</sequence>
<comment type="caution">
    <text evidence="1">The sequence shown here is derived from an EMBL/GenBank/DDBJ whole genome shotgun (WGS) entry which is preliminary data.</text>
</comment>
<evidence type="ECO:0000313" key="2">
    <source>
        <dbReference type="Proteomes" id="UP000729402"/>
    </source>
</evidence>
<reference evidence="1" key="1">
    <citation type="journal article" date="2021" name="bioRxiv">
        <title>Whole Genome Assembly and Annotation of Northern Wild Rice, Zizania palustris L., Supports a Whole Genome Duplication in the Zizania Genus.</title>
        <authorList>
            <person name="Haas M."/>
            <person name="Kono T."/>
            <person name="Macchietto M."/>
            <person name="Millas R."/>
            <person name="McGilp L."/>
            <person name="Shao M."/>
            <person name="Duquette J."/>
            <person name="Hirsch C.N."/>
            <person name="Kimball J."/>
        </authorList>
    </citation>
    <scope>NUCLEOTIDE SEQUENCE</scope>
    <source>
        <tissue evidence="1">Fresh leaf tissue</tissue>
    </source>
</reference>
<proteinExistence type="predicted"/>
<accession>A0A8J5RUP4</accession>